<protein>
    <submittedName>
        <fullName evidence="1">Uncharacterized protein</fullName>
    </submittedName>
</protein>
<dbReference type="EMBL" id="BAABME010026406">
    <property type="protein sequence ID" value="GAA0173851.1"/>
    <property type="molecule type" value="Genomic_DNA"/>
</dbReference>
<gene>
    <name evidence="1" type="ORF">LIER_41606</name>
</gene>
<keyword evidence="2" id="KW-1185">Reference proteome</keyword>
<proteinExistence type="predicted"/>
<organism evidence="1 2">
    <name type="scientific">Lithospermum erythrorhizon</name>
    <name type="common">Purple gromwell</name>
    <name type="synonym">Lithospermum officinale var. erythrorhizon</name>
    <dbReference type="NCBI Taxonomy" id="34254"/>
    <lineage>
        <taxon>Eukaryota</taxon>
        <taxon>Viridiplantae</taxon>
        <taxon>Streptophyta</taxon>
        <taxon>Embryophyta</taxon>
        <taxon>Tracheophyta</taxon>
        <taxon>Spermatophyta</taxon>
        <taxon>Magnoliopsida</taxon>
        <taxon>eudicotyledons</taxon>
        <taxon>Gunneridae</taxon>
        <taxon>Pentapetalae</taxon>
        <taxon>asterids</taxon>
        <taxon>lamiids</taxon>
        <taxon>Boraginales</taxon>
        <taxon>Boraginaceae</taxon>
        <taxon>Boraginoideae</taxon>
        <taxon>Lithospermeae</taxon>
        <taxon>Lithospermum</taxon>
    </lineage>
</organism>
<sequence>MELTEGIKMMNPSTTILEEILLQEKRSGDNSDIRFVDKGYKMNQKTPVRTWVAAGTIPIKFRWTCYHCKKREHITPYCYKIHGRGRSKFSQPKVQWRKSKVILCLLEGEKGRIVGKGKMSVEGLLALEGVLLVEGLTANVISVSQLCDNGMKVAFSKESCCVNNSSNEVVMKEPDRLTTAIFGHLTKT</sequence>
<accession>A0AAV3REU1</accession>
<evidence type="ECO:0000313" key="1">
    <source>
        <dbReference type="EMBL" id="GAA0173851.1"/>
    </source>
</evidence>
<name>A0AAV3REU1_LITER</name>
<evidence type="ECO:0000313" key="2">
    <source>
        <dbReference type="Proteomes" id="UP001454036"/>
    </source>
</evidence>
<dbReference type="Proteomes" id="UP001454036">
    <property type="component" value="Unassembled WGS sequence"/>
</dbReference>
<reference evidence="1 2" key="1">
    <citation type="submission" date="2024-01" db="EMBL/GenBank/DDBJ databases">
        <title>The complete chloroplast genome sequence of Lithospermum erythrorhizon: insights into the phylogenetic relationship among Boraginaceae species and the maternal lineages of purple gromwells.</title>
        <authorList>
            <person name="Okada T."/>
            <person name="Watanabe K."/>
        </authorList>
    </citation>
    <scope>NUCLEOTIDE SEQUENCE [LARGE SCALE GENOMIC DNA]</scope>
</reference>
<dbReference type="AlphaFoldDB" id="A0AAV3REU1"/>
<comment type="caution">
    <text evidence="1">The sequence shown here is derived from an EMBL/GenBank/DDBJ whole genome shotgun (WGS) entry which is preliminary data.</text>
</comment>